<feature type="chain" id="PRO_5030526664" evidence="3">
    <location>
        <begin position="19"/>
        <end position="247"/>
    </location>
</feature>
<dbReference type="PANTHER" id="PTHR35936:SF25">
    <property type="entry name" value="ABC TRANSPORTER SUBSTRATE-BINDING PROTEIN"/>
    <property type="match status" value="1"/>
</dbReference>
<dbReference type="AlphaFoldDB" id="A0A7V1CVJ1"/>
<keyword evidence="2 3" id="KW-0732">Signal</keyword>
<name>A0A7V1CVJ1_9GAMM</name>
<evidence type="ECO:0000256" key="3">
    <source>
        <dbReference type="SAM" id="SignalP"/>
    </source>
</evidence>
<evidence type="ECO:0000256" key="2">
    <source>
        <dbReference type="ARBA" id="ARBA00022729"/>
    </source>
</evidence>
<accession>A0A7V1CVJ1</accession>
<dbReference type="Pfam" id="PF00497">
    <property type="entry name" value="SBP_bac_3"/>
    <property type="match status" value="1"/>
</dbReference>
<proteinExistence type="inferred from homology"/>
<evidence type="ECO:0000256" key="1">
    <source>
        <dbReference type="ARBA" id="ARBA00010333"/>
    </source>
</evidence>
<evidence type="ECO:0000259" key="4">
    <source>
        <dbReference type="SMART" id="SM00062"/>
    </source>
</evidence>
<dbReference type="Proteomes" id="UP000886188">
    <property type="component" value="Unassembled WGS sequence"/>
</dbReference>
<dbReference type="SUPFAM" id="SSF53850">
    <property type="entry name" value="Periplasmic binding protein-like II"/>
    <property type="match status" value="1"/>
</dbReference>
<dbReference type="InterPro" id="IPR001638">
    <property type="entry name" value="Solute-binding_3/MltF_N"/>
</dbReference>
<dbReference type="Gene3D" id="3.40.190.10">
    <property type="entry name" value="Periplasmic binding protein-like II"/>
    <property type="match status" value="2"/>
</dbReference>
<reference evidence="5" key="1">
    <citation type="journal article" date="2020" name="mSystems">
        <title>Genome- and Community-Level Interaction Insights into Carbon Utilization and Element Cycling Functions of Hydrothermarchaeota in Hydrothermal Sediment.</title>
        <authorList>
            <person name="Zhou Z."/>
            <person name="Liu Y."/>
            <person name="Xu W."/>
            <person name="Pan J."/>
            <person name="Luo Z.H."/>
            <person name="Li M."/>
        </authorList>
    </citation>
    <scope>NUCLEOTIDE SEQUENCE [LARGE SCALE GENOMIC DNA]</scope>
    <source>
        <strain evidence="5">HyVt-346</strain>
    </source>
</reference>
<comment type="similarity">
    <text evidence="1">Belongs to the bacterial solute-binding protein 3 family.</text>
</comment>
<gene>
    <name evidence="5" type="ORF">ENH88_00930</name>
</gene>
<dbReference type="PANTHER" id="PTHR35936">
    <property type="entry name" value="MEMBRANE-BOUND LYTIC MUREIN TRANSGLYCOSYLASE F"/>
    <property type="match status" value="1"/>
</dbReference>
<dbReference type="EMBL" id="DRGM01000012">
    <property type="protein sequence ID" value="HEA15019.1"/>
    <property type="molecule type" value="Genomic_DNA"/>
</dbReference>
<dbReference type="RefSeq" id="WP_304178496.1">
    <property type="nucleotide sequence ID" value="NZ_DRGM01000012.1"/>
</dbReference>
<comment type="caution">
    <text evidence="5">The sequence shown here is derived from an EMBL/GenBank/DDBJ whole genome shotgun (WGS) entry which is preliminary data.</text>
</comment>
<sequence>MKAFVLFTLLSVFSHHSAADTFYFVGTTFPSVLEKNEQGQVEGLGADIAGEICLRLGCQIKIDILPFKRALKMVELGKADAFIGPYKSAIREQYMIYSEAAFYQDPLVFYVKNSNEFQWHNNLETLKELSVGLTRGWNYGDDFEQYKSQLEISEVGTVEASFLQLVHDRVDILVTHPRAAQPVIKQLKLANQVKRLQPPLIVNKGYFGFSKKRNLNEFITLFDKELNHMVANGEVKKMSEKYGLIFP</sequence>
<feature type="signal peptide" evidence="3">
    <location>
        <begin position="1"/>
        <end position="18"/>
    </location>
</feature>
<feature type="domain" description="Solute-binding protein family 3/N-terminal" evidence="4">
    <location>
        <begin position="22"/>
        <end position="246"/>
    </location>
</feature>
<protein>
    <submittedName>
        <fullName evidence="5">Transporter substrate-binding domain-containing protein</fullName>
    </submittedName>
</protein>
<organism evidence="5">
    <name type="scientific">Pseudoalteromonas prydzensis</name>
    <dbReference type="NCBI Taxonomy" id="182141"/>
    <lineage>
        <taxon>Bacteria</taxon>
        <taxon>Pseudomonadati</taxon>
        <taxon>Pseudomonadota</taxon>
        <taxon>Gammaproteobacteria</taxon>
        <taxon>Alteromonadales</taxon>
        <taxon>Pseudoalteromonadaceae</taxon>
        <taxon>Pseudoalteromonas</taxon>
    </lineage>
</organism>
<evidence type="ECO:0000313" key="5">
    <source>
        <dbReference type="EMBL" id="HEA15019.1"/>
    </source>
</evidence>
<dbReference type="SMART" id="SM00062">
    <property type="entry name" value="PBPb"/>
    <property type="match status" value="1"/>
</dbReference>